<dbReference type="RefSeq" id="WP_188379414.1">
    <property type="nucleotide sequence ID" value="NZ_BMDI01000001.1"/>
</dbReference>
<evidence type="ECO:0000313" key="2">
    <source>
        <dbReference type="Proteomes" id="UP000642180"/>
    </source>
</evidence>
<keyword evidence="2" id="KW-1185">Reference proteome</keyword>
<reference evidence="2" key="1">
    <citation type="journal article" date="2019" name="Int. J. Syst. Evol. Microbiol.">
        <title>The Global Catalogue of Microorganisms (GCM) 10K type strain sequencing project: providing services to taxonomists for standard genome sequencing and annotation.</title>
        <authorList>
            <consortium name="The Broad Institute Genomics Platform"/>
            <consortium name="The Broad Institute Genome Sequencing Center for Infectious Disease"/>
            <person name="Wu L."/>
            <person name="Ma J."/>
        </authorList>
    </citation>
    <scope>NUCLEOTIDE SEQUENCE [LARGE SCALE GENOMIC DNA]</scope>
    <source>
        <strain evidence="2">CCM 2767</strain>
    </source>
</reference>
<protein>
    <recommendedName>
        <fullName evidence="3">Glycosyltransferase</fullName>
    </recommendedName>
</protein>
<dbReference type="SUPFAM" id="SSF53756">
    <property type="entry name" value="UDP-Glycosyltransferase/glycogen phosphorylase"/>
    <property type="match status" value="1"/>
</dbReference>
<accession>A0A8J3F075</accession>
<evidence type="ECO:0008006" key="3">
    <source>
        <dbReference type="Google" id="ProtNLM"/>
    </source>
</evidence>
<comment type="caution">
    <text evidence="1">The sequence shown here is derived from an EMBL/GenBank/DDBJ whole genome shotgun (WGS) entry which is preliminary data.</text>
</comment>
<proteinExistence type="predicted"/>
<sequence>MKTPSSLRIAYFPFVNDGNRYTDNFKKVLSQFGEVAEAPPLKKLFGKAAFRRFDILILNWSDNNFVNRRTGGISPFGVVKEFVRIGIYKLLSRKTVFVRHNVYPHEAVGPHREKATRIIARYERCFDLCWVHSGHLVEDWRCYVPHPLYEVEQGTNSSIDQLDLPEKYFVVFGRLLSYKKIDSLLKILPADMHVVVCGSCPDKAYRDVLQSLAGDNVTLLAEFIPDALARDLITGSAGMLICHSEDDMIVSGSIVYAISLGVPVFAMETPFVHWFRDNVNDRMVIAATGFPDLVAKMRHHQFDVADNDVHVAQAHFSDSAVTSSVASTFNRLGLL</sequence>
<dbReference type="EMBL" id="BMDI01000001">
    <property type="protein sequence ID" value="GGI16042.1"/>
    <property type="molecule type" value="Genomic_DNA"/>
</dbReference>
<dbReference type="Proteomes" id="UP000642180">
    <property type="component" value="Unassembled WGS sequence"/>
</dbReference>
<name>A0A8J3F075_9BURK</name>
<evidence type="ECO:0000313" key="1">
    <source>
        <dbReference type="EMBL" id="GGI16042.1"/>
    </source>
</evidence>
<gene>
    <name evidence="1" type="ORF">GCM10008066_01980</name>
</gene>
<dbReference type="AlphaFoldDB" id="A0A8J3F075"/>
<organism evidence="1 2">
    <name type="scientific">Oxalicibacterium faecigallinarum</name>
    <dbReference type="NCBI Taxonomy" id="573741"/>
    <lineage>
        <taxon>Bacteria</taxon>
        <taxon>Pseudomonadati</taxon>
        <taxon>Pseudomonadota</taxon>
        <taxon>Betaproteobacteria</taxon>
        <taxon>Burkholderiales</taxon>
        <taxon>Oxalobacteraceae</taxon>
        <taxon>Oxalicibacterium</taxon>
    </lineage>
</organism>
<dbReference type="Gene3D" id="3.40.50.2000">
    <property type="entry name" value="Glycogen Phosphorylase B"/>
    <property type="match status" value="1"/>
</dbReference>